<name>A0A917UXS1_9BACI</name>
<evidence type="ECO:0000313" key="2">
    <source>
        <dbReference type="Proteomes" id="UP000658382"/>
    </source>
</evidence>
<accession>A0A917UXS1</accession>
<dbReference type="InterPro" id="IPR047727">
    <property type="entry name" value="Sce7725-like"/>
</dbReference>
<protein>
    <recommendedName>
        <fullName evidence="3">Sce7725 family protein</fullName>
    </recommendedName>
</protein>
<comment type="caution">
    <text evidence="1">The sequence shown here is derived from an EMBL/GenBank/DDBJ whole genome shotgun (WGS) entry which is preliminary data.</text>
</comment>
<evidence type="ECO:0000313" key="1">
    <source>
        <dbReference type="EMBL" id="GGJ94023.1"/>
    </source>
</evidence>
<dbReference type="EMBL" id="BMNQ01000017">
    <property type="protein sequence ID" value="GGJ94023.1"/>
    <property type="molecule type" value="Genomic_DNA"/>
</dbReference>
<dbReference type="Proteomes" id="UP000658382">
    <property type="component" value="Unassembled WGS sequence"/>
</dbReference>
<keyword evidence="2" id="KW-1185">Reference proteome</keyword>
<dbReference type="AlphaFoldDB" id="A0A917UXS1"/>
<dbReference type="NCBIfam" id="NF033831">
    <property type="entry name" value="sce7725_fam"/>
    <property type="match status" value="1"/>
</dbReference>
<evidence type="ECO:0008006" key="3">
    <source>
        <dbReference type="Google" id="ProtNLM"/>
    </source>
</evidence>
<sequence length="312" mass="36196">MYFPYLRGRQFELIAVRELAEKGLINDNVIPIIEPIKPTSTLLKTLKTFNNCNKAIGVIGNPQVGNFKDELDNLNNNSYKQEYMEQLNKEHVIRGHILNADSRTEINELSLNGVKPEELLLVHNRSEFIASYQEFFHDNPPTYNLIPYDITFKRKIRTNKVLFADRFPKKARNVDYLNEKDRSFSEDHLFYMEEGFQGFSDFTIVGSEFSESGFAPMAVAIHIVYLDGEDSLRIHHFVSNSNDDIRDPARKFYEALDKLMAWNESQQLDTNAINELRKHYANETYPGLGSLKKLAIMHHIELINGFLNRSRV</sequence>
<dbReference type="RefSeq" id="WP_188632547.1">
    <property type="nucleotide sequence ID" value="NZ_BMNQ01000017.1"/>
</dbReference>
<gene>
    <name evidence="1" type="ORF">GCM10007063_15700</name>
</gene>
<proteinExistence type="predicted"/>
<reference evidence="1" key="1">
    <citation type="journal article" date="2014" name="Int. J. Syst. Evol. Microbiol.">
        <title>Complete genome sequence of Corynebacterium casei LMG S-19264T (=DSM 44701T), isolated from a smear-ripened cheese.</title>
        <authorList>
            <consortium name="US DOE Joint Genome Institute (JGI-PGF)"/>
            <person name="Walter F."/>
            <person name="Albersmeier A."/>
            <person name="Kalinowski J."/>
            <person name="Ruckert C."/>
        </authorList>
    </citation>
    <scope>NUCLEOTIDE SEQUENCE</scope>
    <source>
        <strain evidence="1">JCM 12580</strain>
    </source>
</reference>
<reference evidence="1" key="2">
    <citation type="submission" date="2020-09" db="EMBL/GenBank/DDBJ databases">
        <authorList>
            <person name="Sun Q."/>
            <person name="Ohkuma M."/>
        </authorList>
    </citation>
    <scope>NUCLEOTIDE SEQUENCE</scope>
    <source>
        <strain evidence="1">JCM 12580</strain>
    </source>
</reference>
<organism evidence="1 2">
    <name type="scientific">Lentibacillus kapialis</name>
    <dbReference type="NCBI Taxonomy" id="340214"/>
    <lineage>
        <taxon>Bacteria</taxon>
        <taxon>Bacillati</taxon>
        <taxon>Bacillota</taxon>
        <taxon>Bacilli</taxon>
        <taxon>Bacillales</taxon>
        <taxon>Bacillaceae</taxon>
        <taxon>Lentibacillus</taxon>
    </lineage>
</organism>